<dbReference type="PATRIC" id="fig|45068.5.peg.1670"/>
<comment type="domain">
    <text evidence="8">The N-terminal region contains the highly conserved SGGXDS motif, predicted to be a P-loop motif involved in ATP binding.</text>
</comment>
<evidence type="ECO:0000256" key="3">
    <source>
        <dbReference type="ARBA" id="ARBA00022598"/>
    </source>
</evidence>
<evidence type="ECO:0000256" key="5">
    <source>
        <dbReference type="ARBA" id="ARBA00022741"/>
    </source>
</evidence>
<dbReference type="InterPro" id="IPR011063">
    <property type="entry name" value="TilS/TtcA_N"/>
</dbReference>
<evidence type="ECO:0000256" key="8">
    <source>
        <dbReference type="HAMAP-Rule" id="MF_01161"/>
    </source>
</evidence>
<dbReference type="SUPFAM" id="SSF82829">
    <property type="entry name" value="MesJ substrate recognition domain-like"/>
    <property type="match status" value="1"/>
</dbReference>
<dbReference type="InterPro" id="IPR014729">
    <property type="entry name" value="Rossmann-like_a/b/a_fold"/>
</dbReference>
<dbReference type="STRING" id="45068.Llon_1541"/>
<dbReference type="GO" id="GO:0005524">
    <property type="term" value="F:ATP binding"/>
    <property type="evidence" value="ECO:0007669"/>
    <property type="project" value="UniProtKB-UniRule"/>
</dbReference>
<dbReference type="Gene3D" id="1.20.59.20">
    <property type="match status" value="1"/>
</dbReference>
<accession>A0A0W0VKM1</accession>
<keyword evidence="11" id="KW-1185">Reference proteome</keyword>
<keyword evidence="6 8" id="KW-0067">ATP-binding</keyword>
<dbReference type="SUPFAM" id="SSF56037">
    <property type="entry name" value="PheT/TilS domain"/>
    <property type="match status" value="1"/>
</dbReference>
<dbReference type="Gene3D" id="3.40.50.620">
    <property type="entry name" value="HUPs"/>
    <property type="match status" value="1"/>
</dbReference>
<gene>
    <name evidence="8" type="primary">tilS</name>
    <name evidence="10" type="ORF">Llon_1541</name>
</gene>
<dbReference type="InterPro" id="IPR012796">
    <property type="entry name" value="Lysidine-tRNA-synth_C"/>
</dbReference>
<keyword evidence="3 8" id="KW-0436">Ligase</keyword>
<comment type="catalytic activity">
    <reaction evidence="7 8">
        <text>cytidine(34) in tRNA(Ile2) + L-lysine + ATP = lysidine(34) in tRNA(Ile2) + AMP + diphosphate + H(+)</text>
        <dbReference type="Rhea" id="RHEA:43744"/>
        <dbReference type="Rhea" id="RHEA-COMP:10625"/>
        <dbReference type="Rhea" id="RHEA-COMP:10670"/>
        <dbReference type="ChEBI" id="CHEBI:15378"/>
        <dbReference type="ChEBI" id="CHEBI:30616"/>
        <dbReference type="ChEBI" id="CHEBI:32551"/>
        <dbReference type="ChEBI" id="CHEBI:33019"/>
        <dbReference type="ChEBI" id="CHEBI:82748"/>
        <dbReference type="ChEBI" id="CHEBI:83665"/>
        <dbReference type="ChEBI" id="CHEBI:456215"/>
        <dbReference type="EC" id="6.3.4.19"/>
    </reaction>
</comment>
<sequence length="446" mass="51090">MFCWPNVIKNSWQWGLVIESLLTEHWLGLLAQFRRLIVAFSGGLDSTVLLHSLLIEPLLHKKLIAVHINHGLSPNADKWQSHCRNFTKEHGVSFVARRVQVDLTANVEEHARIERYRAFGQIIQKDDCLLLGHHANDQAETLLLQLFRGAGIDGLSAMVSFKAFHSGMMARPFLNYPREKLHQYAIEHQLDWIDDESNLSLAYSRNYLRHCIFPLLRNKWPGVDANLVRAAKHCQEAKENLADLAILDCSELARANNCLPLLPLRNLPRRRLNNVLRTWLKLNQVQMPTTMSLNRIVDEVIAAKVDASPAVAWEGTVIKRYQGCLYILSEMPGTHLPELAWKNFPEPLSLGEGRVLQVFPAKQGLNIPENARLSVRYRQGGEHIFWRGQTKSLKKLLQQWQVPPWFRQTIPLLYVNNELAAVVGYAISDHFYGKHEAFEVKLTHNS</sequence>
<dbReference type="InterPro" id="IPR012094">
    <property type="entry name" value="tRNA_Ile_lys_synt"/>
</dbReference>
<reference evidence="10 11" key="1">
    <citation type="submission" date="2015-11" db="EMBL/GenBank/DDBJ databases">
        <title>Genomic analysis of 38 Legionella species identifies large and diverse effector repertoires.</title>
        <authorList>
            <person name="Burstein D."/>
            <person name="Amaro F."/>
            <person name="Zusman T."/>
            <person name="Lifshitz Z."/>
            <person name="Cohen O."/>
            <person name="Gilbert J.A."/>
            <person name="Pupko T."/>
            <person name="Shuman H.A."/>
            <person name="Segal G."/>
        </authorList>
    </citation>
    <scope>NUCLEOTIDE SEQUENCE [LARGE SCALE GENOMIC DNA]</scope>
    <source>
        <strain evidence="10 11">ATCC 49505</strain>
    </source>
</reference>
<keyword evidence="5 8" id="KW-0547">Nucleotide-binding</keyword>
<evidence type="ECO:0000256" key="4">
    <source>
        <dbReference type="ARBA" id="ARBA00022694"/>
    </source>
</evidence>
<feature type="domain" description="Lysidine-tRNA(Ile) synthetase C-terminal" evidence="9">
    <location>
        <begin position="373"/>
        <end position="444"/>
    </location>
</feature>
<name>A0A0W0VKM1_9GAMM</name>
<dbReference type="EC" id="6.3.4.19" evidence="8"/>
<evidence type="ECO:0000256" key="2">
    <source>
        <dbReference type="ARBA" id="ARBA00022490"/>
    </source>
</evidence>
<evidence type="ECO:0000256" key="7">
    <source>
        <dbReference type="ARBA" id="ARBA00048539"/>
    </source>
</evidence>
<comment type="caution">
    <text evidence="10">The sequence shown here is derived from an EMBL/GenBank/DDBJ whole genome shotgun (WGS) entry which is preliminary data.</text>
</comment>
<comment type="similarity">
    <text evidence="8">Belongs to the tRNA(Ile)-lysidine synthase family.</text>
</comment>
<dbReference type="OrthoDB" id="9807403at2"/>
<dbReference type="EMBL" id="LNYK01000019">
    <property type="protein sequence ID" value="KTD20655.1"/>
    <property type="molecule type" value="Genomic_DNA"/>
</dbReference>
<dbReference type="PANTHER" id="PTHR43033">
    <property type="entry name" value="TRNA(ILE)-LYSIDINE SYNTHASE-RELATED"/>
    <property type="match status" value="1"/>
</dbReference>
<feature type="binding site" evidence="8">
    <location>
        <begin position="41"/>
        <end position="46"/>
    </location>
    <ligand>
        <name>ATP</name>
        <dbReference type="ChEBI" id="CHEBI:30616"/>
    </ligand>
</feature>
<keyword evidence="4 8" id="KW-0819">tRNA processing</keyword>
<dbReference type="Pfam" id="PF01171">
    <property type="entry name" value="ATP_bind_3"/>
    <property type="match status" value="1"/>
</dbReference>
<evidence type="ECO:0000256" key="6">
    <source>
        <dbReference type="ARBA" id="ARBA00022840"/>
    </source>
</evidence>
<dbReference type="NCBIfam" id="TIGR02432">
    <property type="entry name" value="lysidine_TilS_N"/>
    <property type="match status" value="1"/>
</dbReference>
<dbReference type="HAMAP" id="MF_01161">
    <property type="entry name" value="tRNA_Ile_lys_synt"/>
    <property type="match status" value="1"/>
</dbReference>
<dbReference type="AlphaFoldDB" id="A0A0W0VKM1"/>
<evidence type="ECO:0000256" key="1">
    <source>
        <dbReference type="ARBA" id="ARBA00004496"/>
    </source>
</evidence>
<dbReference type="SMART" id="SM00977">
    <property type="entry name" value="TilS_C"/>
    <property type="match status" value="1"/>
</dbReference>
<dbReference type="Proteomes" id="UP000054997">
    <property type="component" value="Unassembled WGS sequence"/>
</dbReference>
<dbReference type="GO" id="GO:0006400">
    <property type="term" value="P:tRNA modification"/>
    <property type="evidence" value="ECO:0007669"/>
    <property type="project" value="UniProtKB-UniRule"/>
</dbReference>
<dbReference type="PANTHER" id="PTHR43033:SF1">
    <property type="entry name" value="TRNA(ILE)-LYSIDINE SYNTHASE-RELATED"/>
    <property type="match status" value="1"/>
</dbReference>
<dbReference type="SUPFAM" id="SSF52402">
    <property type="entry name" value="Adenine nucleotide alpha hydrolases-like"/>
    <property type="match status" value="1"/>
</dbReference>
<dbReference type="Pfam" id="PF09179">
    <property type="entry name" value="TilS"/>
    <property type="match status" value="1"/>
</dbReference>
<dbReference type="Pfam" id="PF11734">
    <property type="entry name" value="TilS_C"/>
    <property type="match status" value="1"/>
</dbReference>
<evidence type="ECO:0000313" key="11">
    <source>
        <dbReference type="Proteomes" id="UP000054997"/>
    </source>
</evidence>
<dbReference type="NCBIfam" id="TIGR02433">
    <property type="entry name" value="lysidine_TilS_C"/>
    <property type="match status" value="1"/>
</dbReference>
<protein>
    <recommendedName>
        <fullName evidence="8">tRNA(Ile)-lysidine synthase</fullName>
        <ecNumber evidence="8">6.3.4.19</ecNumber>
    </recommendedName>
    <alternativeName>
        <fullName evidence="8">tRNA(Ile)-2-lysyl-cytidine synthase</fullName>
    </alternativeName>
    <alternativeName>
        <fullName evidence="8">tRNA(Ile)-lysidine synthetase</fullName>
    </alternativeName>
</protein>
<comment type="subcellular location">
    <subcellularLocation>
        <location evidence="1 8">Cytoplasm</location>
    </subcellularLocation>
</comment>
<evidence type="ECO:0000313" key="10">
    <source>
        <dbReference type="EMBL" id="KTD20655.1"/>
    </source>
</evidence>
<evidence type="ECO:0000259" key="9">
    <source>
        <dbReference type="SMART" id="SM00977"/>
    </source>
</evidence>
<proteinExistence type="inferred from homology"/>
<keyword evidence="2 8" id="KW-0963">Cytoplasm</keyword>
<dbReference type="InterPro" id="IPR015262">
    <property type="entry name" value="tRNA_Ile_lys_synt_subst-bd"/>
</dbReference>
<dbReference type="GO" id="GO:0005737">
    <property type="term" value="C:cytoplasm"/>
    <property type="evidence" value="ECO:0007669"/>
    <property type="project" value="UniProtKB-SubCell"/>
</dbReference>
<dbReference type="CDD" id="cd01992">
    <property type="entry name" value="TilS_N"/>
    <property type="match status" value="1"/>
</dbReference>
<organism evidence="10 11">
    <name type="scientific">Legionella londiniensis</name>
    <dbReference type="NCBI Taxonomy" id="45068"/>
    <lineage>
        <taxon>Bacteria</taxon>
        <taxon>Pseudomonadati</taxon>
        <taxon>Pseudomonadota</taxon>
        <taxon>Gammaproteobacteria</taxon>
        <taxon>Legionellales</taxon>
        <taxon>Legionellaceae</taxon>
        <taxon>Legionella</taxon>
    </lineage>
</organism>
<dbReference type="InterPro" id="IPR012795">
    <property type="entry name" value="tRNA_Ile_lys_synt_N"/>
</dbReference>
<dbReference type="GO" id="GO:0032267">
    <property type="term" value="F:tRNA(Ile)-lysidine synthase activity"/>
    <property type="evidence" value="ECO:0007669"/>
    <property type="project" value="UniProtKB-EC"/>
</dbReference>
<comment type="function">
    <text evidence="8">Ligates lysine onto the cytidine present at position 34 of the AUA codon-specific tRNA(Ile) that contains the anticodon CAU, in an ATP-dependent manner. Cytidine is converted to lysidine, thus changing the amino acid specificity of the tRNA from methionine to isoleucine.</text>
</comment>